<dbReference type="Gene3D" id="1.10.10.10">
    <property type="entry name" value="Winged helix-like DNA-binding domain superfamily/Winged helix DNA-binding domain"/>
    <property type="match status" value="1"/>
</dbReference>
<dbReference type="InterPro" id="IPR036388">
    <property type="entry name" value="WH-like_DNA-bd_sf"/>
</dbReference>
<reference evidence="6 7" key="1">
    <citation type="submission" date="2019-12" db="EMBL/GenBank/DDBJ databases">
        <title>Comparative genomics gives insights into the taxonomy of the Azoarcus-Aromatoleum group and reveals separate origins of nif in the plant-associated Azoarcus and non-plant-associated Aromatoleum sub-groups.</title>
        <authorList>
            <person name="Lafos M."/>
            <person name="Maluk M."/>
            <person name="Batista M."/>
            <person name="Junghare M."/>
            <person name="Carmona M."/>
            <person name="Faoro H."/>
            <person name="Cruz L.M."/>
            <person name="Battistoni F."/>
            <person name="De Souza E."/>
            <person name="Pedrosa F."/>
            <person name="Chen W.-M."/>
            <person name="Poole P.S."/>
            <person name="Dixon R.A."/>
            <person name="James E.K."/>
        </authorList>
    </citation>
    <scope>NUCLEOTIDE SEQUENCE [LARGE SCALE GENOMIC DNA]</scope>
    <source>
        <strain evidence="6 7">ToN1</strain>
    </source>
</reference>
<organism evidence="6 7">
    <name type="scientific">Aromatoleum petrolei</name>
    <dbReference type="NCBI Taxonomy" id="76116"/>
    <lineage>
        <taxon>Bacteria</taxon>
        <taxon>Pseudomonadati</taxon>
        <taxon>Pseudomonadota</taxon>
        <taxon>Betaproteobacteria</taxon>
        <taxon>Rhodocyclales</taxon>
        <taxon>Rhodocyclaceae</taxon>
        <taxon>Aromatoleum</taxon>
    </lineage>
</organism>
<dbReference type="Pfam" id="PF03466">
    <property type="entry name" value="LysR_substrate"/>
    <property type="match status" value="1"/>
</dbReference>
<dbReference type="PRINTS" id="PR00039">
    <property type="entry name" value="HTHLYSR"/>
</dbReference>
<evidence type="ECO:0000256" key="2">
    <source>
        <dbReference type="ARBA" id="ARBA00023015"/>
    </source>
</evidence>
<keyword evidence="2" id="KW-0805">Transcription regulation</keyword>
<dbReference type="EMBL" id="WTVR01000023">
    <property type="protein sequence ID" value="NMF89421.1"/>
    <property type="molecule type" value="Genomic_DNA"/>
</dbReference>
<keyword evidence="7" id="KW-1185">Reference proteome</keyword>
<evidence type="ECO:0000256" key="4">
    <source>
        <dbReference type="ARBA" id="ARBA00023163"/>
    </source>
</evidence>
<dbReference type="Pfam" id="PF00126">
    <property type="entry name" value="HTH_1"/>
    <property type="match status" value="1"/>
</dbReference>
<feature type="domain" description="HTH lysR-type" evidence="5">
    <location>
        <begin position="1"/>
        <end position="58"/>
    </location>
</feature>
<dbReference type="RefSeq" id="WP_169206786.1">
    <property type="nucleotide sequence ID" value="NZ_WTVR01000023.1"/>
</dbReference>
<dbReference type="SUPFAM" id="SSF53850">
    <property type="entry name" value="Periplasmic binding protein-like II"/>
    <property type="match status" value="1"/>
</dbReference>
<evidence type="ECO:0000313" key="6">
    <source>
        <dbReference type="EMBL" id="NMF89421.1"/>
    </source>
</evidence>
<comment type="similarity">
    <text evidence="1">Belongs to the LysR transcriptional regulatory family.</text>
</comment>
<dbReference type="PANTHER" id="PTHR30126">
    <property type="entry name" value="HTH-TYPE TRANSCRIPTIONAL REGULATOR"/>
    <property type="match status" value="1"/>
</dbReference>
<dbReference type="SUPFAM" id="SSF46785">
    <property type="entry name" value="Winged helix' DNA-binding domain"/>
    <property type="match status" value="1"/>
</dbReference>
<comment type="caution">
    <text evidence="6">The sequence shown here is derived from an EMBL/GenBank/DDBJ whole genome shotgun (WGS) entry which is preliminary data.</text>
</comment>
<evidence type="ECO:0000259" key="5">
    <source>
        <dbReference type="PROSITE" id="PS50931"/>
    </source>
</evidence>
<dbReference type="PROSITE" id="PS50931">
    <property type="entry name" value="HTH_LYSR"/>
    <property type="match status" value="1"/>
</dbReference>
<evidence type="ECO:0000256" key="1">
    <source>
        <dbReference type="ARBA" id="ARBA00009437"/>
    </source>
</evidence>
<evidence type="ECO:0000256" key="3">
    <source>
        <dbReference type="ARBA" id="ARBA00023125"/>
    </source>
</evidence>
<dbReference type="Proteomes" id="UP000652074">
    <property type="component" value="Unassembled WGS sequence"/>
</dbReference>
<dbReference type="InterPro" id="IPR000847">
    <property type="entry name" value="LysR_HTH_N"/>
</dbReference>
<protein>
    <submittedName>
        <fullName evidence="6">LysR family transcriptional regulator</fullName>
    </submittedName>
</protein>
<accession>A0ABX1MQE7</accession>
<keyword evidence="3" id="KW-0238">DNA-binding</keyword>
<keyword evidence="4" id="KW-0804">Transcription</keyword>
<feature type="non-terminal residue" evidence="6">
    <location>
        <position position="289"/>
    </location>
</feature>
<evidence type="ECO:0000313" key="7">
    <source>
        <dbReference type="Proteomes" id="UP000652074"/>
    </source>
</evidence>
<dbReference type="Gene3D" id="3.40.190.10">
    <property type="entry name" value="Periplasmic binding protein-like II"/>
    <property type="match status" value="2"/>
</dbReference>
<sequence length="289" mass="31845">MDTRKLRHFIALCEHGTFHRAAEVVHLSQSALSRSIQALEQELGAPLFDRVGHRTQLNAVGRSLAERARRLLFEEKQLQRELSLVRSGEFGEVSLGVSPTPASMLLRPCLVALAHERPQLRVNVVMGRTRQLIEELRAEKLDLVVVDATDIANPGDLDIEPLATLPGDFLCRREHPLLALPHASFDDVLRYPIACSAVSEALARRLVAAFGAKAHPSRLITYRCDSYEIQREVVLRSDTVLMSVVAIMRDEIEAGELVPLGVLTGVVTGSYVLVRLAGRSSSPALDRIG</sequence>
<name>A0ABX1MQE7_9RHOO</name>
<proteinExistence type="inferred from homology"/>
<dbReference type="InterPro" id="IPR005119">
    <property type="entry name" value="LysR_subst-bd"/>
</dbReference>
<gene>
    <name evidence="6" type="ORF">GPA26_13175</name>
</gene>
<dbReference type="InterPro" id="IPR036390">
    <property type="entry name" value="WH_DNA-bd_sf"/>
</dbReference>
<dbReference type="PANTHER" id="PTHR30126:SF98">
    <property type="entry name" value="HTH-TYPE TRANSCRIPTIONAL ACTIVATOR BAUR"/>
    <property type="match status" value="1"/>
</dbReference>